<keyword evidence="3" id="KW-1185">Reference proteome</keyword>
<feature type="compositionally biased region" description="Gly residues" evidence="1">
    <location>
        <begin position="74"/>
        <end position="89"/>
    </location>
</feature>
<evidence type="ECO:0000256" key="1">
    <source>
        <dbReference type="SAM" id="MobiDB-lite"/>
    </source>
</evidence>
<name>A0AAD4GZY8_9FUNG</name>
<sequence length="251" mass="27140">ENEQMSHELDKFHRRVRNLRREKNLLLDRLCMLERHQSPDSGSDSVSSLSSDSESSDSSLSDESHRATQRTGGVKQGGKGTGNSGGRGSGASQATGETALHHLKKTAPKGGTRRSSPSVTATSPTSARSAPKEPKPQAPAAVPSTITNVGSATQKPKRVHQTNKQRPGLAKARKVQIVERNADGSIKMPVTVGIITILSIGHVVYDREAFHNDRYIWPVGYKMSRSYNSMVDPTTHTTYTCSVIDDGEAPK</sequence>
<proteinExistence type="predicted"/>
<dbReference type="Pfam" id="PF05964">
    <property type="entry name" value="FYRN"/>
    <property type="match status" value="1"/>
</dbReference>
<accession>A0AAD4GZY8</accession>
<dbReference type="PROSITE" id="PS51542">
    <property type="entry name" value="FYRN"/>
    <property type="match status" value="1"/>
</dbReference>
<dbReference type="PANTHER" id="PTHR22715">
    <property type="entry name" value="TRANSFORMING GROWTH FACTOR BETA REGULATED GENE 1"/>
    <property type="match status" value="1"/>
</dbReference>
<feature type="region of interest" description="Disordered" evidence="1">
    <location>
        <begin position="35"/>
        <end position="173"/>
    </location>
</feature>
<protein>
    <submittedName>
        <fullName evidence="2">Transforming growth factor beta regulator 1</fullName>
    </submittedName>
</protein>
<dbReference type="PANTHER" id="PTHR22715:SF0">
    <property type="entry name" value="TRANSFORMING GROWTH FACTOR BETA REGULATOR 1"/>
    <property type="match status" value="1"/>
</dbReference>
<evidence type="ECO:0000313" key="3">
    <source>
        <dbReference type="Proteomes" id="UP001194580"/>
    </source>
</evidence>
<dbReference type="EMBL" id="JAAAIL010002840">
    <property type="protein sequence ID" value="KAG0254176.1"/>
    <property type="molecule type" value="Genomic_DNA"/>
</dbReference>
<dbReference type="AlphaFoldDB" id="A0AAD4GZY8"/>
<evidence type="ECO:0000313" key="2">
    <source>
        <dbReference type="EMBL" id="KAG0254176.1"/>
    </source>
</evidence>
<dbReference type="InterPro" id="IPR040092">
    <property type="entry name" value="TBRG1"/>
</dbReference>
<organism evidence="2 3">
    <name type="scientific">Linnemannia exigua</name>
    <dbReference type="NCBI Taxonomy" id="604196"/>
    <lineage>
        <taxon>Eukaryota</taxon>
        <taxon>Fungi</taxon>
        <taxon>Fungi incertae sedis</taxon>
        <taxon>Mucoromycota</taxon>
        <taxon>Mortierellomycotina</taxon>
        <taxon>Mortierellomycetes</taxon>
        <taxon>Mortierellales</taxon>
        <taxon>Mortierellaceae</taxon>
        <taxon>Linnemannia</taxon>
    </lineage>
</organism>
<comment type="caution">
    <text evidence="2">The sequence shown here is derived from an EMBL/GenBank/DDBJ whole genome shotgun (WGS) entry which is preliminary data.</text>
</comment>
<dbReference type="GO" id="GO:0051726">
    <property type="term" value="P:regulation of cell cycle"/>
    <property type="evidence" value="ECO:0007669"/>
    <property type="project" value="TreeGrafter"/>
</dbReference>
<feature type="region of interest" description="Disordered" evidence="1">
    <location>
        <begin position="1"/>
        <end position="21"/>
    </location>
</feature>
<feature type="non-terminal residue" evidence="2">
    <location>
        <position position="1"/>
    </location>
</feature>
<dbReference type="SMART" id="SM00541">
    <property type="entry name" value="FYRN"/>
    <property type="match status" value="1"/>
</dbReference>
<dbReference type="Proteomes" id="UP001194580">
    <property type="component" value="Unassembled WGS sequence"/>
</dbReference>
<gene>
    <name evidence="2" type="primary">TBRG1</name>
    <name evidence="2" type="ORF">BGZ95_006120</name>
</gene>
<feature type="non-terminal residue" evidence="2">
    <location>
        <position position="251"/>
    </location>
</feature>
<feature type="compositionally biased region" description="Low complexity" evidence="1">
    <location>
        <begin position="113"/>
        <end position="129"/>
    </location>
</feature>
<feature type="compositionally biased region" description="Polar residues" evidence="1">
    <location>
        <begin position="144"/>
        <end position="154"/>
    </location>
</feature>
<feature type="compositionally biased region" description="Low complexity" evidence="1">
    <location>
        <begin position="39"/>
        <end position="61"/>
    </location>
</feature>
<feature type="compositionally biased region" description="Basic and acidic residues" evidence="1">
    <location>
        <begin position="1"/>
        <end position="11"/>
    </location>
</feature>
<dbReference type="GO" id="GO:0005634">
    <property type="term" value="C:nucleus"/>
    <property type="evidence" value="ECO:0007669"/>
    <property type="project" value="InterPro"/>
</dbReference>
<dbReference type="InterPro" id="IPR003888">
    <property type="entry name" value="FYrich_N"/>
</dbReference>
<dbReference type="Gene3D" id="3.30.160.360">
    <property type="match status" value="1"/>
</dbReference>
<reference evidence="2" key="1">
    <citation type="journal article" date="2020" name="Fungal Divers.">
        <title>Resolving the Mortierellaceae phylogeny through synthesis of multi-gene phylogenetics and phylogenomics.</title>
        <authorList>
            <person name="Vandepol N."/>
            <person name="Liber J."/>
            <person name="Desiro A."/>
            <person name="Na H."/>
            <person name="Kennedy M."/>
            <person name="Barry K."/>
            <person name="Grigoriev I.V."/>
            <person name="Miller A.N."/>
            <person name="O'Donnell K."/>
            <person name="Stajich J.E."/>
            <person name="Bonito G."/>
        </authorList>
    </citation>
    <scope>NUCLEOTIDE SEQUENCE</scope>
    <source>
        <strain evidence="2">NRRL 28262</strain>
    </source>
</reference>